<name>A5DT40_LODEL</name>
<feature type="compositionally biased region" description="Low complexity" evidence="1">
    <location>
        <begin position="22"/>
        <end position="37"/>
    </location>
</feature>
<evidence type="ECO:0000313" key="3">
    <source>
        <dbReference type="Proteomes" id="UP000001996"/>
    </source>
</evidence>
<dbReference type="EMBL" id="CH981524">
    <property type="protein sequence ID" value="EDK42348.1"/>
    <property type="molecule type" value="Genomic_DNA"/>
</dbReference>
<dbReference type="eggNOG" id="ENOG502QVE1">
    <property type="taxonomic scope" value="Eukaryota"/>
</dbReference>
<feature type="region of interest" description="Disordered" evidence="1">
    <location>
        <begin position="569"/>
        <end position="599"/>
    </location>
</feature>
<dbReference type="InParanoid" id="A5DT40"/>
<evidence type="ECO:0000256" key="1">
    <source>
        <dbReference type="SAM" id="MobiDB-lite"/>
    </source>
</evidence>
<feature type="non-terminal residue" evidence="2">
    <location>
        <position position="621"/>
    </location>
</feature>
<dbReference type="STRING" id="379508.A5DT40"/>
<dbReference type="Pfam" id="PF04001">
    <property type="entry name" value="Vhr1"/>
    <property type="match status" value="1"/>
</dbReference>
<dbReference type="GeneID" id="5235232"/>
<dbReference type="InterPro" id="IPR007147">
    <property type="entry name" value="TF_Vhr"/>
</dbReference>
<accession>A5DT40</accession>
<sequence length="621" mass="69161">MHGAYQSINAIPTQQFNNYQINSSNGSGSSNSNSNSNDTVASNIYQQKHAQEKTTKLGVTQAIRDKLNFYDDRLWKRFSARRLELIDTLDLSSRKASEQERDIRRVAETLRIEFLYGPAYVDDFDKLVRAAVQSVRRNRKRSHKKVDGSGGGSGSSSPIVSDGTTNGGGKHNGNVQKKAKLGKESNNNSASQESKFLSEIVQNEEDVYDVNYDRSKRYTPNDGAKLTIDILTKPTLPPLSNLMLRKDDVTDAAKMSIMNKIERSKTCNDTLTDRRTHSLQILGKLIMAACIAYVFEISFENINEQSLEYLRNKFSQEKTLAKFFRELDPKMAHVIHDEVAVISLYTLLGGIVKDFGFDEVIKPLAEILHTSIVREYPLLSKHSSLALNVVRESASSLSDLAEVATKLQTSCEVGSVSRSMNNSVNNSMCSVHEDSQKHAYNIQTRTPTPTPPLTSTRSSSTIALSDLHEQQQHKKQVIVRFLNRCLEFLYPAINSATPRLHELVENIKAALKLNDVVLDVRHKDKLIQTDMELERAFRGDGHVVELFVTTRISVPIQFFSGHATNNHRTISGLNRGAGGHSSSSTSTTTTTTTSSGSTFPLNHLQRVILPPPVVDGSFERS</sequence>
<proteinExistence type="predicted"/>
<dbReference type="Proteomes" id="UP000001996">
    <property type="component" value="Unassembled WGS sequence"/>
</dbReference>
<organism evidence="2 3">
    <name type="scientific">Lodderomyces elongisporus (strain ATCC 11503 / CBS 2605 / JCM 1781 / NBRC 1676 / NRRL YB-4239)</name>
    <name type="common">Yeast</name>
    <name type="synonym">Saccharomyces elongisporus</name>
    <dbReference type="NCBI Taxonomy" id="379508"/>
    <lineage>
        <taxon>Eukaryota</taxon>
        <taxon>Fungi</taxon>
        <taxon>Dikarya</taxon>
        <taxon>Ascomycota</taxon>
        <taxon>Saccharomycotina</taxon>
        <taxon>Pichiomycetes</taxon>
        <taxon>Debaryomycetaceae</taxon>
        <taxon>Candida/Lodderomyces clade</taxon>
        <taxon>Lodderomyces</taxon>
    </lineage>
</organism>
<dbReference type="KEGG" id="lel:PVL30_000513"/>
<dbReference type="AlphaFoldDB" id="A5DT40"/>
<dbReference type="OrthoDB" id="4089008at2759"/>
<protein>
    <submittedName>
        <fullName evidence="2">Uncharacterized protein</fullName>
    </submittedName>
</protein>
<dbReference type="OMA" id="LRVEFNY"/>
<feature type="region of interest" description="Disordered" evidence="1">
    <location>
        <begin position="134"/>
        <end position="196"/>
    </location>
</feature>
<feature type="compositionally biased region" description="Low complexity" evidence="1">
    <location>
        <begin position="581"/>
        <end position="598"/>
    </location>
</feature>
<reference evidence="2 3" key="1">
    <citation type="journal article" date="2009" name="Nature">
        <title>Evolution of pathogenicity and sexual reproduction in eight Candida genomes.</title>
        <authorList>
            <person name="Butler G."/>
            <person name="Rasmussen M.D."/>
            <person name="Lin M.F."/>
            <person name="Santos M.A."/>
            <person name="Sakthikumar S."/>
            <person name="Munro C.A."/>
            <person name="Rheinbay E."/>
            <person name="Grabherr M."/>
            <person name="Forche A."/>
            <person name="Reedy J.L."/>
            <person name="Agrafioti I."/>
            <person name="Arnaud M.B."/>
            <person name="Bates S."/>
            <person name="Brown A.J."/>
            <person name="Brunke S."/>
            <person name="Costanzo M.C."/>
            <person name="Fitzpatrick D.A."/>
            <person name="de Groot P.W."/>
            <person name="Harris D."/>
            <person name="Hoyer L.L."/>
            <person name="Hube B."/>
            <person name="Klis F.M."/>
            <person name="Kodira C."/>
            <person name="Lennard N."/>
            <person name="Logue M.E."/>
            <person name="Martin R."/>
            <person name="Neiman A.M."/>
            <person name="Nikolaou E."/>
            <person name="Quail M.A."/>
            <person name="Quinn J."/>
            <person name="Santos M.C."/>
            <person name="Schmitzberger F.F."/>
            <person name="Sherlock G."/>
            <person name="Shah P."/>
            <person name="Silverstein K.A."/>
            <person name="Skrzypek M.S."/>
            <person name="Soll D."/>
            <person name="Staggs R."/>
            <person name="Stansfield I."/>
            <person name="Stumpf M.P."/>
            <person name="Sudbery P.E."/>
            <person name="Srikantha T."/>
            <person name="Zeng Q."/>
            <person name="Berman J."/>
            <person name="Berriman M."/>
            <person name="Heitman J."/>
            <person name="Gow N.A."/>
            <person name="Lorenz M.C."/>
            <person name="Birren B.W."/>
            <person name="Kellis M."/>
            <person name="Cuomo C.A."/>
        </authorList>
    </citation>
    <scope>NUCLEOTIDE SEQUENCE [LARGE SCALE GENOMIC DNA]</scope>
    <source>
        <strain evidence="3">ATCC 11503 / BCRC 21390 / CBS 2605 / JCM 1781 / NBRC 1676 / NRRL YB-4239</strain>
    </source>
</reference>
<dbReference type="HOGENOM" id="CLU_006698_1_0_1"/>
<feature type="region of interest" description="Disordered" evidence="1">
    <location>
        <begin position="19"/>
        <end position="39"/>
    </location>
</feature>
<feature type="compositionally biased region" description="Polar residues" evidence="1">
    <location>
        <begin position="184"/>
        <end position="195"/>
    </location>
</feature>
<gene>
    <name evidence="2" type="ORF">LELG_00526</name>
</gene>
<dbReference type="FunCoup" id="A5DT40">
    <property type="interactions" value="202"/>
</dbReference>
<evidence type="ECO:0000313" key="2">
    <source>
        <dbReference type="EMBL" id="EDK42348.1"/>
    </source>
</evidence>
<keyword evidence="3" id="KW-1185">Reference proteome</keyword>